<comment type="subunit">
    <text evidence="7">Component of the small nucleolar ribonucleoprotein particles containing H/ACA-type snoRNAs (H/ACA snoRNPs).</text>
</comment>
<dbReference type="PANTHER" id="PTHR31633">
    <property type="entry name" value="H/ACA RIBONUCLEOPROTEIN COMPLEX NON-CORE SUBUNIT NAF1"/>
    <property type="match status" value="1"/>
</dbReference>
<sequence length="160" mass="17775">MIDEDEEHNDKLEKPTTVGELKLSDLPPIQDLTITAPVASLVKIGKVVSIVDVLVVIESIRSMPPLDLDTVLFKADGSPLGQVFDTFGTVTEPHYTVRFASSQHINEKGIELNMEIFFSTQTDREITKFAFVDQLKKIKGTDASGEHDNEQPQDASDEEF</sequence>
<reference evidence="9" key="1">
    <citation type="submission" date="2018-10" db="EMBL/GenBank/DDBJ databases">
        <title>Transcriptome assembly of Aceria tosichella (Wheat curl mite) Type 2.</title>
        <authorList>
            <person name="Scully E.D."/>
            <person name="Geib S.M."/>
            <person name="Palmer N.A."/>
            <person name="Gupta A.K."/>
            <person name="Sarath G."/>
            <person name="Tatineni S."/>
        </authorList>
    </citation>
    <scope>NUCLEOTIDE SEQUENCE</scope>
    <source>
        <strain evidence="9">LincolnNE</strain>
    </source>
</reference>
<proteinExistence type="inferred from homology"/>
<keyword evidence="2 7" id="KW-0690">Ribosome biogenesis</keyword>
<keyword evidence="7 9" id="KW-0687">Ribonucleoprotein</keyword>
<feature type="compositionally biased region" description="Basic and acidic residues" evidence="8">
    <location>
        <begin position="141"/>
        <end position="150"/>
    </location>
</feature>
<gene>
    <name evidence="9" type="primary">Naf1</name>
    <name evidence="9" type="ORF">g.1026</name>
</gene>
<dbReference type="GO" id="GO:0005732">
    <property type="term" value="C:sno(s)RNA-containing ribonucleoprotein complex"/>
    <property type="evidence" value="ECO:0007669"/>
    <property type="project" value="InterPro"/>
</dbReference>
<dbReference type="GO" id="GO:0005730">
    <property type="term" value="C:nucleolus"/>
    <property type="evidence" value="ECO:0007669"/>
    <property type="project" value="UniProtKB-SubCell"/>
</dbReference>
<dbReference type="GO" id="GO:0001522">
    <property type="term" value="P:pseudouridine synthesis"/>
    <property type="evidence" value="ECO:0007669"/>
    <property type="project" value="InterPro"/>
</dbReference>
<evidence type="ECO:0000256" key="3">
    <source>
        <dbReference type="ARBA" id="ARBA00022552"/>
    </source>
</evidence>
<evidence type="ECO:0000256" key="5">
    <source>
        <dbReference type="ARBA" id="ARBA00022884"/>
    </source>
</evidence>
<comment type="function">
    <text evidence="7">Required for ribosome biogenesis. Part of a complex which catalyzes pseudouridylation of rRNA. This involves the isomerization of uridine such that the ribose is subsequently attached to C5, instead of the normal N1. Pseudouridine ("psi") residues may serve to stabilize the conformation of rRNAs.</text>
</comment>
<evidence type="ECO:0000256" key="1">
    <source>
        <dbReference type="ARBA" id="ARBA00009801"/>
    </source>
</evidence>
<dbReference type="PANTHER" id="PTHR31633:SF1">
    <property type="entry name" value="H_ACA RIBONUCLEOPROTEIN COMPLEX NON-CORE SUBUNIT NAF1"/>
    <property type="match status" value="1"/>
</dbReference>
<keyword evidence="4" id="KW-0597">Phosphoprotein</keyword>
<keyword evidence="6 7" id="KW-0539">Nucleus</keyword>
<evidence type="ECO:0000256" key="4">
    <source>
        <dbReference type="ARBA" id="ARBA00022553"/>
    </source>
</evidence>
<dbReference type="InterPro" id="IPR007504">
    <property type="entry name" value="H/ACA_rnp_Gar1/Naf1"/>
</dbReference>
<accession>A0A6G1SM95</accession>
<keyword evidence="3 7" id="KW-0698">rRNA processing</keyword>
<comment type="similarity">
    <text evidence="7">Belongs to the GAR1 family.</text>
</comment>
<dbReference type="SUPFAM" id="SSF50447">
    <property type="entry name" value="Translation proteins"/>
    <property type="match status" value="1"/>
</dbReference>
<dbReference type="Gene3D" id="2.40.10.230">
    <property type="entry name" value="Probable tRNA pseudouridine synthase domain"/>
    <property type="match status" value="1"/>
</dbReference>
<dbReference type="AlphaFoldDB" id="A0A6G1SM95"/>
<dbReference type="FunFam" id="2.40.10.230:FF:000002">
    <property type="entry name" value="H/ACA ribonucleoprotein complex non-core subunit NAF1"/>
    <property type="match status" value="1"/>
</dbReference>
<evidence type="ECO:0000256" key="2">
    <source>
        <dbReference type="ARBA" id="ARBA00022517"/>
    </source>
</evidence>
<dbReference type="InterPro" id="IPR009000">
    <property type="entry name" value="Transl_B-barrel_sf"/>
</dbReference>
<dbReference type="GO" id="GO:0006364">
    <property type="term" value="P:rRNA processing"/>
    <property type="evidence" value="ECO:0007669"/>
    <property type="project" value="UniProtKB-KW"/>
</dbReference>
<dbReference type="EMBL" id="GGYP01006885">
    <property type="protein sequence ID" value="MDE51656.1"/>
    <property type="molecule type" value="Transcribed_RNA"/>
</dbReference>
<feature type="region of interest" description="Disordered" evidence="8">
    <location>
        <begin position="141"/>
        <end position="160"/>
    </location>
</feature>
<dbReference type="InterPro" id="IPR040309">
    <property type="entry name" value="Naf1"/>
</dbReference>
<evidence type="ECO:0000313" key="9">
    <source>
        <dbReference type="EMBL" id="MDE51656.1"/>
    </source>
</evidence>
<dbReference type="GO" id="GO:0000493">
    <property type="term" value="P:box H/ACA snoRNP assembly"/>
    <property type="evidence" value="ECO:0007669"/>
    <property type="project" value="InterPro"/>
</dbReference>
<organism evidence="9">
    <name type="scientific">Aceria tosichella</name>
    <name type="common">wheat curl mite</name>
    <dbReference type="NCBI Taxonomy" id="561515"/>
    <lineage>
        <taxon>Eukaryota</taxon>
        <taxon>Metazoa</taxon>
        <taxon>Ecdysozoa</taxon>
        <taxon>Arthropoda</taxon>
        <taxon>Chelicerata</taxon>
        <taxon>Arachnida</taxon>
        <taxon>Acari</taxon>
        <taxon>Acariformes</taxon>
        <taxon>Trombidiformes</taxon>
        <taxon>Prostigmata</taxon>
        <taxon>Eupodina</taxon>
        <taxon>Eriophyoidea</taxon>
        <taxon>Eriophyidae</taxon>
        <taxon>Eriophyinae</taxon>
        <taxon>Aceriini</taxon>
        <taxon>Aceria</taxon>
    </lineage>
</organism>
<comment type="similarity">
    <text evidence="1">Belongs to the NAF1 family.</text>
</comment>
<dbReference type="Pfam" id="PF04410">
    <property type="entry name" value="Gar1"/>
    <property type="match status" value="1"/>
</dbReference>
<evidence type="ECO:0000256" key="7">
    <source>
        <dbReference type="RuleBase" id="RU364004"/>
    </source>
</evidence>
<protein>
    <recommendedName>
        <fullName evidence="7">H/ACA ribonucleoprotein complex subunit</fullName>
    </recommendedName>
</protein>
<evidence type="ECO:0000256" key="6">
    <source>
        <dbReference type="ARBA" id="ARBA00023242"/>
    </source>
</evidence>
<comment type="subcellular location">
    <subcellularLocation>
        <location evidence="7">Nucleus</location>
        <location evidence="7">Nucleolus</location>
    </subcellularLocation>
</comment>
<dbReference type="InterPro" id="IPR038664">
    <property type="entry name" value="Gar1/Naf1_Cbf5-bd_sf"/>
</dbReference>
<dbReference type="GO" id="GO:0003723">
    <property type="term" value="F:RNA binding"/>
    <property type="evidence" value="ECO:0007669"/>
    <property type="project" value="UniProtKB-KW"/>
</dbReference>
<evidence type="ECO:0000256" key="8">
    <source>
        <dbReference type="SAM" id="MobiDB-lite"/>
    </source>
</evidence>
<dbReference type="GO" id="GO:0043489">
    <property type="term" value="P:RNA stabilization"/>
    <property type="evidence" value="ECO:0007669"/>
    <property type="project" value="UniProtKB-ARBA"/>
</dbReference>
<keyword evidence="5 7" id="KW-0694">RNA-binding</keyword>
<name>A0A6G1SM95_9ACAR</name>